<sequence>MGGHSLVKLNALRSHTFDSPGGF</sequence>
<name>A0A0E9W959_ANGAN</name>
<accession>A0A0E9W959</accession>
<protein>
    <submittedName>
        <fullName evidence="1">Uncharacterized protein</fullName>
    </submittedName>
</protein>
<reference evidence="1" key="1">
    <citation type="submission" date="2014-11" db="EMBL/GenBank/DDBJ databases">
        <authorList>
            <person name="Amaro Gonzalez C."/>
        </authorList>
    </citation>
    <scope>NUCLEOTIDE SEQUENCE</scope>
</reference>
<dbReference type="AlphaFoldDB" id="A0A0E9W959"/>
<proteinExistence type="predicted"/>
<evidence type="ECO:0000313" key="1">
    <source>
        <dbReference type="EMBL" id="JAH86877.1"/>
    </source>
</evidence>
<organism evidence="1">
    <name type="scientific">Anguilla anguilla</name>
    <name type="common">European freshwater eel</name>
    <name type="synonym">Muraena anguilla</name>
    <dbReference type="NCBI Taxonomy" id="7936"/>
    <lineage>
        <taxon>Eukaryota</taxon>
        <taxon>Metazoa</taxon>
        <taxon>Chordata</taxon>
        <taxon>Craniata</taxon>
        <taxon>Vertebrata</taxon>
        <taxon>Euteleostomi</taxon>
        <taxon>Actinopterygii</taxon>
        <taxon>Neopterygii</taxon>
        <taxon>Teleostei</taxon>
        <taxon>Anguilliformes</taxon>
        <taxon>Anguillidae</taxon>
        <taxon>Anguilla</taxon>
    </lineage>
</organism>
<reference evidence="1" key="2">
    <citation type="journal article" date="2015" name="Fish Shellfish Immunol.">
        <title>Early steps in the European eel (Anguilla anguilla)-Vibrio vulnificus interaction in the gills: Role of the RtxA13 toxin.</title>
        <authorList>
            <person name="Callol A."/>
            <person name="Pajuelo D."/>
            <person name="Ebbesson L."/>
            <person name="Teles M."/>
            <person name="MacKenzie S."/>
            <person name="Amaro C."/>
        </authorList>
    </citation>
    <scope>NUCLEOTIDE SEQUENCE</scope>
</reference>
<dbReference type="EMBL" id="GBXM01021700">
    <property type="protein sequence ID" value="JAH86877.1"/>
    <property type="molecule type" value="Transcribed_RNA"/>
</dbReference>